<keyword evidence="1" id="KW-1133">Transmembrane helix</keyword>
<dbReference type="AlphaFoldDB" id="B5I1T5"/>
<evidence type="ECO:0000313" key="2">
    <source>
        <dbReference type="EMBL" id="EDY59040.1"/>
    </source>
</evidence>
<reference evidence="2" key="1">
    <citation type="submission" date="2009-10" db="EMBL/GenBank/DDBJ databases">
        <title>The genome sequence of Streptomyces sviceus strain ATCC 29083.</title>
        <authorList>
            <consortium name="The Broad Institute Genome Sequencing Platform"/>
            <consortium name="Broad Institute Microbial Sequencing Center"/>
            <person name="Fischbach M."/>
            <person name="Godfrey P."/>
            <person name="Ward D."/>
            <person name="Young S."/>
            <person name="Zeng Q."/>
            <person name="Koehrsen M."/>
            <person name="Alvarado L."/>
            <person name="Berlin A.M."/>
            <person name="Bochicchio J."/>
            <person name="Borenstein D."/>
            <person name="Chapman S.B."/>
            <person name="Chen Z."/>
            <person name="Engels R."/>
            <person name="Freedman E."/>
            <person name="Gellesch M."/>
            <person name="Goldberg J."/>
            <person name="Griggs A."/>
            <person name="Gujja S."/>
            <person name="Heilman E.R."/>
            <person name="Heiman D.I."/>
            <person name="Hepburn T.A."/>
            <person name="Howarth C."/>
            <person name="Jen D."/>
            <person name="Larson L."/>
            <person name="Lewis B."/>
            <person name="Mehta T."/>
            <person name="Park D."/>
            <person name="Pearson M."/>
            <person name="Richards J."/>
            <person name="Roberts A."/>
            <person name="Saif S."/>
            <person name="Shea T.D."/>
            <person name="Shenoy N."/>
            <person name="Sisk P."/>
            <person name="Stolte C."/>
            <person name="Sykes S.N."/>
            <person name="Thomson T."/>
            <person name="Walk T."/>
            <person name="White J."/>
            <person name="Yandava C."/>
            <person name="Straight P."/>
            <person name="Clardy J."/>
            <person name="Hung D."/>
            <person name="Kolter R."/>
            <person name="Mekalanos J."/>
            <person name="Walker S."/>
            <person name="Walsh C.T."/>
            <person name="Wieland-Brown L.C."/>
            <person name="Haas B."/>
            <person name="Nusbaum C."/>
            <person name="Birren B."/>
        </authorList>
    </citation>
    <scope>NUCLEOTIDE SEQUENCE [LARGE SCALE GENOMIC DNA]</scope>
    <source>
        <strain evidence="2">ATCC 29083</strain>
    </source>
</reference>
<evidence type="ECO:0008006" key="4">
    <source>
        <dbReference type="Google" id="ProtNLM"/>
    </source>
</evidence>
<keyword evidence="1" id="KW-0812">Transmembrane</keyword>
<dbReference type="HOGENOM" id="CLU_2792396_0_0_11"/>
<accession>B5I1T5</accession>
<sequence length="68" mass="7137">MGRAATSGSSGSVRGRRGTPLAGCVAVQSAAWAVDALLLYVAAYALDTSIPRRFTALPVETFRPSRVR</sequence>
<keyword evidence="1" id="KW-0472">Membrane</keyword>
<dbReference type="Proteomes" id="UP000002785">
    <property type="component" value="Chromosome"/>
</dbReference>
<keyword evidence="3" id="KW-1185">Reference proteome</keyword>
<evidence type="ECO:0000313" key="3">
    <source>
        <dbReference type="Proteomes" id="UP000002785"/>
    </source>
</evidence>
<proteinExistence type="predicted"/>
<name>B5I1T5_STRX2</name>
<gene>
    <name evidence="2" type="ORF">SSEG_05620</name>
</gene>
<feature type="transmembrane region" description="Helical" evidence="1">
    <location>
        <begin position="21"/>
        <end position="46"/>
    </location>
</feature>
<organism evidence="2 3">
    <name type="scientific">Streptomyces sviceus (strain ATCC 29083 / DSM 924 / JCM 4929 / NBRC 13980 / NCIMB 11184 / NRRL 5439 / UC 5370)</name>
    <dbReference type="NCBI Taxonomy" id="463191"/>
    <lineage>
        <taxon>Bacteria</taxon>
        <taxon>Bacillati</taxon>
        <taxon>Actinomycetota</taxon>
        <taxon>Actinomycetes</taxon>
        <taxon>Kitasatosporales</taxon>
        <taxon>Streptomycetaceae</taxon>
        <taxon>Streptomyces</taxon>
    </lineage>
</organism>
<evidence type="ECO:0000256" key="1">
    <source>
        <dbReference type="SAM" id="Phobius"/>
    </source>
</evidence>
<protein>
    <recommendedName>
        <fullName evidence="4">Integral membrane protein</fullName>
    </recommendedName>
</protein>
<dbReference type="EMBL" id="CM000951">
    <property type="protein sequence ID" value="EDY59040.1"/>
    <property type="molecule type" value="Genomic_DNA"/>
</dbReference>